<name>A0A5B2X655_9PSEU</name>
<evidence type="ECO:0000256" key="2">
    <source>
        <dbReference type="ARBA" id="ARBA00038209"/>
    </source>
</evidence>
<comment type="caution">
    <text evidence="7">The sequence shown here is derived from an EMBL/GenBank/DDBJ whole genome shotgun (WGS) entry which is preliminary data.</text>
</comment>
<proteinExistence type="inferred from homology"/>
<evidence type="ECO:0000313" key="8">
    <source>
        <dbReference type="Proteomes" id="UP000323454"/>
    </source>
</evidence>
<dbReference type="CDD" id="cd03786">
    <property type="entry name" value="GTB_UDP-GlcNAc_2-Epimerase"/>
    <property type="match status" value="1"/>
</dbReference>
<dbReference type="RefSeq" id="WP_149851878.1">
    <property type="nucleotide sequence ID" value="NZ_VUOB01000041.1"/>
</dbReference>
<evidence type="ECO:0000256" key="4">
    <source>
        <dbReference type="RuleBase" id="RU003513"/>
    </source>
</evidence>
<dbReference type="AlphaFoldDB" id="A0A5B2X655"/>
<protein>
    <recommendedName>
        <fullName evidence="3">UDP-N-acetylglucosamine 2-epimerase (non-hydrolyzing)</fullName>
        <ecNumber evidence="3">5.1.3.14</ecNumber>
    </recommendedName>
</protein>
<reference evidence="7 8" key="1">
    <citation type="submission" date="2019-09" db="EMBL/GenBank/DDBJ databases">
        <title>Goodfellowia gen. nov., a new genus of the Pseudonocardineae related to Actinoalloteichus, containing Goodfellowia coeruleoviolacea gen. nov., comb. nov. gen. nov., comb. nov.</title>
        <authorList>
            <person name="Labeda D."/>
        </authorList>
    </citation>
    <scope>NUCLEOTIDE SEQUENCE [LARGE SCALE GENOMIC DNA]</scope>
    <source>
        <strain evidence="7 8">AN110305</strain>
    </source>
</reference>
<dbReference type="PANTHER" id="PTHR43174">
    <property type="entry name" value="UDP-N-ACETYLGLUCOSAMINE 2-EPIMERASE"/>
    <property type="match status" value="1"/>
</dbReference>
<evidence type="ECO:0000259" key="6">
    <source>
        <dbReference type="Pfam" id="PF02350"/>
    </source>
</evidence>
<dbReference type="OrthoDB" id="9803238at2"/>
<organism evidence="7 8">
    <name type="scientific">Solihabitans fulvus</name>
    <dbReference type="NCBI Taxonomy" id="1892852"/>
    <lineage>
        <taxon>Bacteria</taxon>
        <taxon>Bacillati</taxon>
        <taxon>Actinomycetota</taxon>
        <taxon>Actinomycetes</taxon>
        <taxon>Pseudonocardiales</taxon>
        <taxon>Pseudonocardiaceae</taxon>
        <taxon>Solihabitans</taxon>
    </lineage>
</organism>
<dbReference type="NCBIfam" id="TIGR00236">
    <property type="entry name" value="wecB"/>
    <property type="match status" value="1"/>
</dbReference>
<reference evidence="7 8" key="2">
    <citation type="submission" date="2019-09" db="EMBL/GenBank/DDBJ databases">
        <authorList>
            <person name="Jin C."/>
        </authorList>
    </citation>
    <scope>NUCLEOTIDE SEQUENCE [LARGE SCALE GENOMIC DNA]</scope>
    <source>
        <strain evidence="7 8">AN110305</strain>
    </source>
</reference>
<keyword evidence="8" id="KW-1185">Reference proteome</keyword>
<sequence>MVGTRPEAVKLAPVAAAMSSAGRLRPLLVATGQHPVMVEQSLAEFGLCPDVTLSLDRVSGRQAELTAQLVAGLDPLFDQRHPAAVVVQGDTTTTLVSALTGYWHQVPVVHLEAGLRSHDLASPFPEEGNRRMVGQIASLHLAPTWAAADNLVSEAVRARSVLTIGNTVVDAVLDIAGRTQDFEDTCLRDVEAGVRAGRSRLVLVTAHRRESWGEPLERVLRAVAELVLNHPDVEVVLPAHPNPAVRAQVIDVLGRLARVTITEPLPYGQLARLLSMATLVLSDSGGIQEEAPSFGVPVLVLREVTERTEAVLAGCARLVGTDRVEIVKVATELLRDDATRRAMADIANPFGDGMAAGRTEQAVAWLLGLQQQRPTEFHSAGHAGRTGGSSWVGSRTDQDG</sequence>
<comment type="similarity">
    <text evidence="2 4">Belongs to the UDP-N-acetylglucosamine 2-epimerase family.</text>
</comment>
<gene>
    <name evidence="7" type="ORF">F0L68_23765</name>
</gene>
<evidence type="ECO:0000256" key="5">
    <source>
        <dbReference type="SAM" id="MobiDB-lite"/>
    </source>
</evidence>
<dbReference type="EMBL" id="VUOB01000041">
    <property type="protein sequence ID" value="KAA2258837.1"/>
    <property type="molecule type" value="Genomic_DNA"/>
</dbReference>
<feature type="domain" description="UDP-N-acetylglucosamine 2-epimerase" evidence="6">
    <location>
        <begin position="19"/>
        <end position="359"/>
    </location>
</feature>
<evidence type="ECO:0000256" key="3">
    <source>
        <dbReference type="ARBA" id="ARBA00038858"/>
    </source>
</evidence>
<evidence type="ECO:0000313" key="7">
    <source>
        <dbReference type="EMBL" id="KAA2258837.1"/>
    </source>
</evidence>
<dbReference type="GO" id="GO:0008761">
    <property type="term" value="F:UDP-N-acetylglucosamine 2-epimerase activity"/>
    <property type="evidence" value="ECO:0007669"/>
    <property type="project" value="UniProtKB-EC"/>
</dbReference>
<dbReference type="EC" id="5.1.3.14" evidence="3"/>
<feature type="region of interest" description="Disordered" evidence="5">
    <location>
        <begin position="376"/>
        <end position="400"/>
    </location>
</feature>
<dbReference type="Proteomes" id="UP000323454">
    <property type="component" value="Unassembled WGS sequence"/>
</dbReference>
<dbReference type="InterPro" id="IPR029767">
    <property type="entry name" value="WecB-like"/>
</dbReference>
<dbReference type="PANTHER" id="PTHR43174:SF2">
    <property type="entry name" value="UDP-N-ACETYLGLUCOSAMINE 2-EPIMERASE"/>
    <property type="match status" value="1"/>
</dbReference>
<dbReference type="Pfam" id="PF02350">
    <property type="entry name" value="Epimerase_2"/>
    <property type="match status" value="1"/>
</dbReference>
<dbReference type="Gene3D" id="3.40.50.2000">
    <property type="entry name" value="Glycogen Phosphorylase B"/>
    <property type="match status" value="2"/>
</dbReference>
<dbReference type="InterPro" id="IPR003331">
    <property type="entry name" value="UDP_GlcNAc_Epimerase_2_dom"/>
</dbReference>
<feature type="compositionally biased region" description="Polar residues" evidence="5">
    <location>
        <begin position="388"/>
        <end position="400"/>
    </location>
</feature>
<dbReference type="SUPFAM" id="SSF53756">
    <property type="entry name" value="UDP-Glycosyltransferase/glycogen phosphorylase"/>
    <property type="match status" value="1"/>
</dbReference>
<keyword evidence="1 4" id="KW-0413">Isomerase</keyword>
<evidence type="ECO:0000256" key="1">
    <source>
        <dbReference type="ARBA" id="ARBA00023235"/>
    </source>
</evidence>
<accession>A0A5B2X655</accession>